<keyword evidence="2" id="KW-1185">Reference proteome</keyword>
<proteinExistence type="predicted"/>
<gene>
    <name evidence="1" type="ORF">EVAR_84521_1</name>
</gene>
<evidence type="ECO:0000313" key="2">
    <source>
        <dbReference type="Proteomes" id="UP000299102"/>
    </source>
</evidence>
<comment type="caution">
    <text evidence="1">The sequence shown here is derived from an EMBL/GenBank/DDBJ whole genome shotgun (WGS) entry which is preliminary data.</text>
</comment>
<evidence type="ECO:0000313" key="1">
    <source>
        <dbReference type="EMBL" id="GBP25962.1"/>
    </source>
</evidence>
<accession>A0A4C1UJ11</accession>
<reference evidence="1 2" key="1">
    <citation type="journal article" date="2019" name="Commun. Biol.">
        <title>The bagworm genome reveals a unique fibroin gene that provides high tensile strength.</title>
        <authorList>
            <person name="Kono N."/>
            <person name="Nakamura H."/>
            <person name="Ohtoshi R."/>
            <person name="Tomita M."/>
            <person name="Numata K."/>
            <person name="Arakawa K."/>
        </authorList>
    </citation>
    <scope>NUCLEOTIDE SEQUENCE [LARGE SCALE GENOMIC DNA]</scope>
</reference>
<dbReference type="AlphaFoldDB" id="A0A4C1UJ11"/>
<dbReference type="Proteomes" id="UP000299102">
    <property type="component" value="Unassembled WGS sequence"/>
</dbReference>
<dbReference type="EMBL" id="BGZK01000174">
    <property type="protein sequence ID" value="GBP25962.1"/>
    <property type="molecule type" value="Genomic_DNA"/>
</dbReference>
<protein>
    <submittedName>
        <fullName evidence="1">Uncharacterized protein</fullName>
    </submittedName>
</protein>
<name>A0A4C1UJ11_EUMVA</name>
<organism evidence="1 2">
    <name type="scientific">Eumeta variegata</name>
    <name type="common">Bagworm moth</name>
    <name type="synonym">Eumeta japonica</name>
    <dbReference type="NCBI Taxonomy" id="151549"/>
    <lineage>
        <taxon>Eukaryota</taxon>
        <taxon>Metazoa</taxon>
        <taxon>Ecdysozoa</taxon>
        <taxon>Arthropoda</taxon>
        <taxon>Hexapoda</taxon>
        <taxon>Insecta</taxon>
        <taxon>Pterygota</taxon>
        <taxon>Neoptera</taxon>
        <taxon>Endopterygota</taxon>
        <taxon>Lepidoptera</taxon>
        <taxon>Glossata</taxon>
        <taxon>Ditrysia</taxon>
        <taxon>Tineoidea</taxon>
        <taxon>Psychidae</taxon>
        <taxon>Oiketicinae</taxon>
        <taxon>Eumeta</taxon>
    </lineage>
</organism>
<sequence length="107" mass="12733">MLTNETGAAPHAVCCHTLVINYVATFRERERERERVRERVRERIVYAAKYTGEFNIQFESDNSKRSRRTMQEIVPRNKIEYTCRPRSRATPQLLLGPQQRFGIFMRV</sequence>